<dbReference type="AlphaFoldDB" id="A0A6P5ALE7"/>
<evidence type="ECO:0000256" key="1">
    <source>
        <dbReference type="SAM" id="MobiDB-lite"/>
    </source>
</evidence>
<keyword evidence="2" id="KW-1185">Reference proteome</keyword>
<dbReference type="RefSeq" id="XP_019643897.1">
    <property type="nucleotide sequence ID" value="XM_019788338.1"/>
</dbReference>
<organism evidence="2 3">
    <name type="scientific">Branchiostoma belcheri</name>
    <name type="common">Amphioxus</name>
    <dbReference type="NCBI Taxonomy" id="7741"/>
    <lineage>
        <taxon>Eukaryota</taxon>
        <taxon>Metazoa</taxon>
        <taxon>Chordata</taxon>
        <taxon>Cephalochordata</taxon>
        <taxon>Leptocardii</taxon>
        <taxon>Amphioxiformes</taxon>
        <taxon>Branchiostomatidae</taxon>
        <taxon>Branchiostoma</taxon>
    </lineage>
</organism>
<dbReference type="Proteomes" id="UP000515135">
    <property type="component" value="Unplaced"/>
</dbReference>
<feature type="compositionally biased region" description="Acidic residues" evidence="1">
    <location>
        <begin position="1"/>
        <end position="10"/>
    </location>
</feature>
<accession>A0A6P5ALE7</accession>
<dbReference type="KEGG" id="bbel:109484965"/>
<dbReference type="OrthoDB" id="286107at2759"/>
<proteinExistence type="predicted"/>
<evidence type="ECO:0000313" key="2">
    <source>
        <dbReference type="Proteomes" id="UP000515135"/>
    </source>
</evidence>
<name>A0A6P5ALE7_BRABE</name>
<protein>
    <submittedName>
        <fullName evidence="3">Dynein heavy chain 2, axonemal-like</fullName>
    </submittedName>
</protein>
<gene>
    <name evidence="3" type="primary">LOC109484965</name>
</gene>
<reference evidence="3" key="1">
    <citation type="submission" date="2025-08" db="UniProtKB">
        <authorList>
            <consortium name="RefSeq"/>
        </authorList>
    </citation>
    <scope>IDENTIFICATION</scope>
    <source>
        <tissue evidence="3">Gonad</tissue>
    </source>
</reference>
<evidence type="ECO:0000313" key="3">
    <source>
        <dbReference type="RefSeq" id="XP_019643897.1"/>
    </source>
</evidence>
<dbReference type="GeneID" id="109484965"/>
<feature type="region of interest" description="Disordered" evidence="1">
    <location>
        <begin position="1"/>
        <end position="42"/>
    </location>
</feature>
<sequence>MADEAGDIPEEGANGVTNGDGEPVENGDDKHSSGSPENATNGELVVQNGDMVNGETTDVQVAKPPVDVKKLIKDRVILSALKADMWTEEHDGTIERWFSESPSRLLVVYHDPHSGLNVAYSTPHHPPEELTYFIRPEGVEITAENFHKRVQYGTVKSQYIESLLRLMTGVYAPIFFENKSWPDSILVITPSGIKNDFSAQLHKFLANLTDTRYKMEGHTVLYIPNEGTSIPPEVAAKDKELVSSCYDPLDKADQGGPKFPGCNRDCRQRWSSGRD</sequence>